<keyword evidence="3" id="KW-1185">Reference proteome</keyword>
<dbReference type="Gene3D" id="3.40.630.30">
    <property type="match status" value="1"/>
</dbReference>
<evidence type="ECO:0000259" key="1">
    <source>
        <dbReference type="PROSITE" id="PS51186"/>
    </source>
</evidence>
<dbReference type="RefSeq" id="WP_132166568.1">
    <property type="nucleotide sequence ID" value="NZ_SMKX01000017.1"/>
</dbReference>
<dbReference type="SUPFAM" id="SSF55729">
    <property type="entry name" value="Acyl-CoA N-acyltransferases (Nat)"/>
    <property type="match status" value="1"/>
</dbReference>
<evidence type="ECO:0000313" key="3">
    <source>
        <dbReference type="Proteomes" id="UP000295124"/>
    </source>
</evidence>
<accession>A0A4R4ZT32</accession>
<sequence length="272" mass="29775">MSLFAGAQRFPVRAGLTGLLWTRLDTQLTQPDRAHLRNTFPAVAVQAFTGTTEEFWTTWLADEKLDELSGLVLVVDHDHQPVAWVASNLRRFGGRKCFYANSAGVHPAYQGTGLSSTIWRVLLRSAIIRSAPRTLYAVMRTGNPLVYSAWSAATGRTDTTWPTPGGTVPESVRRIAADAADSLGQADRLDPSTLIISDAYDTTQSGLYTERPTSDQTAIDDWFGTILGPRDAVVLVVAFYPLRAMLAESLRPLRRAAARRTGKVVRRAGVDS</sequence>
<reference evidence="2 3" key="1">
    <citation type="submission" date="2019-03" db="EMBL/GenBank/DDBJ databases">
        <title>Draft genome sequences of novel Actinobacteria.</title>
        <authorList>
            <person name="Sahin N."/>
            <person name="Ay H."/>
            <person name="Saygin H."/>
        </authorList>
    </citation>
    <scope>NUCLEOTIDE SEQUENCE [LARGE SCALE GENOMIC DNA]</scope>
    <source>
        <strain evidence="2 3">JCM 13523</strain>
    </source>
</reference>
<dbReference type="Pfam" id="PF00583">
    <property type="entry name" value="Acetyltransf_1"/>
    <property type="match status" value="1"/>
</dbReference>
<dbReference type="Proteomes" id="UP000295124">
    <property type="component" value="Unassembled WGS sequence"/>
</dbReference>
<organism evidence="2 3">
    <name type="scientific">Kribbella antibiotica</name>
    <dbReference type="NCBI Taxonomy" id="190195"/>
    <lineage>
        <taxon>Bacteria</taxon>
        <taxon>Bacillati</taxon>
        <taxon>Actinomycetota</taxon>
        <taxon>Actinomycetes</taxon>
        <taxon>Propionibacteriales</taxon>
        <taxon>Kribbellaceae</taxon>
        <taxon>Kribbella</taxon>
    </lineage>
</organism>
<dbReference type="InterPro" id="IPR016181">
    <property type="entry name" value="Acyl_CoA_acyltransferase"/>
</dbReference>
<evidence type="ECO:0000313" key="2">
    <source>
        <dbReference type="EMBL" id="TDD61149.1"/>
    </source>
</evidence>
<name>A0A4R4ZT32_9ACTN</name>
<feature type="domain" description="N-acetyltransferase" evidence="1">
    <location>
        <begin position="23"/>
        <end position="175"/>
    </location>
</feature>
<comment type="caution">
    <text evidence="2">The sequence shown here is derived from an EMBL/GenBank/DDBJ whole genome shotgun (WGS) entry which is preliminary data.</text>
</comment>
<dbReference type="InterPro" id="IPR000182">
    <property type="entry name" value="GNAT_dom"/>
</dbReference>
<protein>
    <recommendedName>
        <fullName evidence="1">N-acetyltransferase domain-containing protein</fullName>
    </recommendedName>
</protein>
<dbReference type="AlphaFoldDB" id="A0A4R4ZT32"/>
<gene>
    <name evidence="2" type="ORF">E1263_08135</name>
</gene>
<dbReference type="OrthoDB" id="9204552at2"/>
<proteinExistence type="predicted"/>
<dbReference type="PROSITE" id="PS51186">
    <property type="entry name" value="GNAT"/>
    <property type="match status" value="1"/>
</dbReference>
<dbReference type="EMBL" id="SMKX01000017">
    <property type="protein sequence ID" value="TDD61149.1"/>
    <property type="molecule type" value="Genomic_DNA"/>
</dbReference>
<dbReference type="GO" id="GO:0016747">
    <property type="term" value="F:acyltransferase activity, transferring groups other than amino-acyl groups"/>
    <property type="evidence" value="ECO:0007669"/>
    <property type="project" value="InterPro"/>
</dbReference>